<organism evidence="1 2">
    <name type="scientific">Chryseobacterium piscium</name>
    <dbReference type="NCBI Taxonomy" id="333702"/>
    <lineage>
        <taxon>Bacteria</taxon>
        <taxon>Pseudomonadati</taxon>
        <taxon>Bacteroidota</taxon>
        <taxon>Flavobacteriia</taxon>
        <taxon>Flavobacteriales</taxon>
        <taxon>Weeksellaceae</taxon>
        <taxon>Chryseobacterium group</taxon>
        <taxon>Chryseobacterium</taxon>
    </lineage>
</organism>
<sequence>MKTYTTTQGQEFTIDYASAITAGYGHQKITASVVSENGDKRDFNAKTNNMPDFDDATDLEGQEKYEALFDLVDYSLDSEISEWLYELDNSED</sequence>
<comment type="caution">
    <text evidence="1">The sequence shown here is derived from an EMBL/GenBank/DDBJ whole genome shotgun (WGS) entry which is preliminary data.</text>
</comment>
<dbReference type="AlphaFoldDB" id="A0A3D9BU29"/>
<name>A0A3D9BU29_9FLAO</name>
<keyword evidence="2" id="KW-1185">Reference proteome</keyword>
<dbReference type="EMBL" id="QNVS01000003">
    <property type="protein sequence ID" value="REC57025.1"/>
    <property type="molecule type" value="Genomic_DNA"/>
</dbReference>
<evidence type="ECO:0000313" key="1">
    <source>
        <dbReference type="EMBL" id="REC57025.1"/>
    </source>
</evidence>
<proteinExistence type="predicted"/>
<gene>
    <name evidence="1" type="ORF">DRF62_02380</name>
</gene>
<reference evidence="1 2" key="1">
    <citation type="journal article" date="2006" name="Int. J. Syst. Evol. Microbiol.">
        <title>Chryseobacterium piscium sp. nov., isolated from fish of the South Atlantic Ocean off South Africa.</title>
        <authorList>
            <person name="de Beer H."/>
            <person name="Hugo C.J."/>
            <person name="Jooste P.J."/>
            <person name="Vancanneyt M."/>
            <person name="Coenye T."/>
            <person name="Vandamme P."/>
        </authorList>
    </citation>
    <scope>NUCLEOTIDE SEQUENCE [LARGE SCALE GENOMIC DNA]</scope>
    <source>
        <strain evidence="1 2">CCUG 51923</strain>
    </source>
</reference>
<dbReference type="Proteomes" id="UP000256512">
    <property type="component" value="Unassembled WGS sequence"/>
</dbReference>
<dbReference type="RefSeq" id="WP_115948923.1">
    <property type="nucleotide sequence ID" value="NZ_QNVS01000003.1"/>
</dbReference>
<protein>
    <submittedName>
        <fullName evidence="1">Uncharacterized protein</fullName>
    </submittedName>
</protein>
<evidence type="ECO:0000313" key="2">
    <source>
        <dbReference type="Proteomes" id="UP000256512"/>
    </source>
</evidence>
<accession>A0A3D9BU29</accession>